<dbReference type="GO" id="GO:0003700">
    <property type="term" value="F:DNA-binding transcription factor activity"/>
    <property type="evidence" value="ECO:0007669"/>
    <property type="project" value="InterPro"/>
</dbReference>
<evidence type="ECO:0000256" key="4">
    <source>
        <dbReference type="ARBA" id="ARBA00023163"/>
    </source>
</evidence>
<evidence type="ECO:0000256" key="3">
    <source>
        <dbReference type="ARBA" id="ARBA00023125"/>
    </source>
</evidence>
<dbReference type="Gene3D" id="3.40.190.10">
    <property type="entry name" value="Periplasmic binding protein-like II"/>
    <property type="match status" value="2"/>
</dbReference>
<dbReference type="SUPFAM" id="SSF53850">
    <property type="entry name" value="Periplasmic binding protein-like II"/>
    <property type="match status" value="1"/>
</dbReference>
<reference evidence="6" key="1">
    <citation type="submission" date="2023-03" db="EMBL/GenBank/DDBJ databases">
        <title>Lomoglobus Profundus gen. nov., sp. nov., a novel member of the phylum Verrucomicrobia, isolated from deep-marine sediment of South China Sea.</title>
        <authorList>
            <person name="Ahmad T."/>
            <person name="Ishaq S.E."/>
            <person name="Wang F."/>
        </authorList>
    </citation>
    <scope>NUCLEOTIDE SEQUENCE</scope>
    <source>
        <strain evidence="6">LMO-M01</strain>
    </source>
</reference>
<gene>
    <name evidence="6" type="ORF">PXH66_21165</name>
</gene>
<dbReference type="GO" id="GO:0003677">
    <property type="term" value="F:DNA binding"/>
    <property type="evidence" value="ECO:0007669"/>
    <property type="project" value="UniProtKB-KW"/>
</dbReference>
<dbReference type="Pfam" id="PF00126">
    <property type="entry name" value="HTH_1"/>
    <property type="match status" value="1"/>
</dbReference>
<dbReference type="EMBL" id="CP119075">
    <property type="protein sequence ID" value="WED64864.1"/>
    <property type="molecule type" value="Genomic_DNA"/>
</dbReference>
<evidence type="ECO:0000256" key="1">
    <source>
        <dbReference type="ARBA" id="ARBA00009437"/>
    </source>
</evidence>
<name>A0AAF0CPI1_9BACT</name>
<dbReference type="SUPFAM" id="SSF46785">
    <property type="entry name" value="Winged helix' DNA-binding domain"/>
    <property type="match status" value="1"/>
</dbReference>
<protein>
    <submittedName>
        <fullName evidence="6">LysR substrate-binding domain-containing protein</fullName>
    </submittedName>
</protein>
<dbReference type="PRINTS" id="PR00039">
    <property type="entry name" value="HTHLYSR"/>
</dbReference>
<dbReference type="GO" id="GO:0032993">
    <property type="term" value="C:protein-DNA complex"/>
    <property type="evidence" value="ECO:0007669"/>
    <property type="project" value="TreeGrafter"/>
</dbReference>
<keyword evidence="2" id="KW-0805">Transcription regulation</keyword>
<dbReference type="Gene3D" id="1.10.10.10">
    <property type="entry name" value="Winged helix-like DNA-binding domain superfamily/Winged helix DNA-binding domain"/>
    <property type="match status" value="1"/>
</dbReference>
<dbReference type="Pfam" id="PF03466">
    <property type="entry name" value="LysR_substrate"/>
    <property type="match status" value="1"/>
</dbReference>
<keyword evidence="4" id="KW-0804">Transcription</keyword>
<keyword evidence="3" id="KW-0238">DNA-binding</keyword>
<dbReference type="RefSeq" id="WP_330931871.1">
    <property type="nucleotide sequence ID" value="NZ_CP119075.1"/>
</dbReference>
<evidence type="ECO:0000313" key="6">
    <source>
        <dbReference type="EMBL" id="WED64864.1"/>
    </source>
</evidence>
<organism evidence="6 7">
    <name type="scientific">Synoicihabitans lomoniglobus</name>
    <dbReference type="NCBI Taxonomy" id="2909285"/>
    <lineage>
        <taxon>Bacteria</taxon>
        <taxon>Pseudomonadati</taxon>
        <taxon>Verrucomicrobiota</taxon>
        <taxon>Opitutia</taxon>
        <taxon>Opitutales</taxon>
        <taxon>Opitutaceae</taxon>
        <taxon>Synoicihabitans</taxon>
    </lineage>
</organism>
<sequence length="303" mass="33344">MELRYLRSFVTVAETLHFGQAAERLKIAQPALSQHIQKLETSLEARLLDRNRHGVALTAVGQVFLREARSILAQVQHARNEVERVKAGGEGTLRLGYVPGPARGALTCALHVMRQKSPAVRVELHEAQTTHILRALLAGEYDAVLAPEFDPPFPRGLDHAEVASQRVLLVMGARHPMAAHDTVPLAELKTADWVSYADTIAPGYRRWINEVCRSAGFRPRIAQQVTASNDLQVAVATLPGVAIVPEGYRELFTDGVVFRPLEPEPDRMGLWLWCRKGDEGSALTAFRAALHETHGRGLKSGDA</sequence>
<dbReference type="InterPro" id="IPR000847">
    <property type="entry name" value="LysR_HTH_N"/>
</dbReference>
<evidence type="ECO:0000313" key="7">
    <source>
        <dbReference type="Proteomes" id="UP001218638"/>
    </source>
</evidence>
<dbReference type="Proteomes" id="UP001218638">
    <property type="component" value="Chromosome"/>
</dbReference>
<keyword evidence="7" id="KW-1185">Reference proteome</keyword>
<accession>A0AAF0CPI1</accession>
<dbReference type="InterPro" id="IPR036390">
    <property type="entry name" value="WH_DNA-bd_sf"/>
</dbReference>
<evidence type="ECO:0000259" key="5">
    <source>
        <dbReference type="PROSITE" id="PS50931"/>
    </source>
</evidence>
<dbReference type="KEGG" id="slom:PXH66_21165"/>
<dbReference type="AlphaFoldDB" id="A0AAF0CPI1"/>
<dbReference type="InterPro" id="IPR005119">
    <property type="entry name" value="LysR_subst-bd"/>
</dbReference>
<dbReference type="PROSITE" id="PS50931">
    <property type="entry name" value="HTH_LYSR"/>
    <property type="match status" value="1"/>
</dbReference>
<dbReference type="FunFam" id="1.10.10.10:FF:000001">
    <property type="entry name" value="LysR family transcriptional regulator"/>
    <property type="match status" value="1"/>
</dbReference>
<evidence type="ECO:0000256" key="2">
    <source>
        <dbReference type="ARBA" id="ARBA00023015"/>
    </source>
</evidence>
<dbReference type="PANTHER" id="PTHR30346:SF17">
    <property type="entry name" value="LYSR FAMILY TRANSCRIPTIONAL REGULATOR"/>
    <property type="match status" value="1"/>
</dbReference>
<proteinExistence type="inferred from homology"/>
<comment type="similarity">
    <text evidence="1">Belongs to the LysR transcriptional regulatory family.</text>
</comment>
<dbReference type="CDD" id="cd08414">
    <property type="entry name" value="PBP2_LTTR_aromatics_like"/>
    <property type="match status" value="1"/>
</dbReference>
<feature type="domain" description="HTH lysR-type" evidence="5">
    <location>
        <begin position="1"/>
        <end position="58"/>
    </location>
</feature>
<dbReference type="PANTHER" id="PTHR30346">
    <property type="entry name" value="TRANSCRIPTIONAL DUAL REGULATOR HCAR-RELATED"/>
    <property type="match status" value="1"/>
</dbReference>
<dbReference type="InterPro" id="IPR036388">
    <property type="entry name" value="WH-like_DNA-bd_sf"/>
</dbReference>